<dbReference type="VEuPathDB" id="CryptoDB:GNI_008590"/>
<gene>
    <name evidence="2" type="ORF">GNI_008590</name>
</gene>
<protein>
    <submittedName>
        <fullName evidence="2">Uncharacterized protein</fullName>
    </submittedName>
</protein>
<reference evidence="2" key="1">
    <citation type="submission" date="2013-12" db="EMBL/GenBank/DDBJ databases">
        <authorList>
            <person name="Omoto C.K."/>
            <person name="Sibley D."/>
            <person name="Venepally P."/>
            <person name="Hadjithomas M."/>
            <person name="Karamycheva S."/>
            <person name="Brunk B."/>
            <person name="Roos D."/>
            <person name="Caler E."/>
            <person name="Lorenzi H."/>
        </authorList>
    </citation>
    <scope>NUCLEOTIDE SEQUENCE</scope>
</reference>
<keyword evidence="3" id="KW-1185">Reference proteome</keyword>
<accession>A0A023BD52</accession>
<dbReference type="AlphaFoldDB" id="A0A023BD52"/>
<dbReference type="RefSeq" id="XP_011128718.1">
    <property type="nucleotide sequence ID" value="XM_011130416.1"/>
</dbReference>
<evidence type="ECO:0000256" key="1">
    <source>
        <dbReference type="SAM" id="MobiDB-lite"/>
    </source>
</evidence>
<comment type="caution">
    <text evidence="2">The sequence shown here is derived from an EMBL/GenBank/DDBJ whole genome shotgun (WGS) entry which is preliminary data.</text>
</comment>
<evidence type="ECO:0000313" key="3">
    <source>
        <dbReference type="Proteomes" id="UP000019763"/>
    </source>
</evidence>
<sequence>MQSPKKEPAKEAAYQNYLAQEKELADAQRRAQEQEFAYKQKLNAQEAELIAMHAREAQKHRSSLQTEYRAAKEREESKRPNKREVGVLYQVNPQFTEDQLRAVRLHTGLSPPDMKPVIGDFGLVSQASALPVERIGGAQMQPGQIASLAHGPSPAQTGVSNAERSLLQACNPVEVDKVFTVWLRAIKEAAFNY</sequence>
<dbReference type="GeneID" id="22910581"/>
<dbReference type="EMBL" id="AFNH02000064">
    <property type="protein sequence ID" value="EZG87026.1"/>
    <property type="molecule type" value="Genomic_DNA"/>
</dbReference>
<organism evidence="2 3">
    <name type="scientific">Gregarina niphandrodes</name>
    <name type="common">Septate eugregarine</name>
    <dbReference type="NCBI Taxonomy" id="110365"/>
    <lineage>
        <taxon>Eukaryota</taxon>
        <taxon>Sar</taxon>
        <taxon>Alveolata</taxon>
        <taxon>Apicomplexa</taxon>
        <taxon>Conoidasida</taxon>
        <taxon>Gregarinasina</taxon>
        <taxon>Eugregarinorida</taxon>
        <taxon>Gregarinidae</taxon>
        <taxon>Gregarina</taxon>
    </lineage>
</organism>
<feature type="compositionally biased region" description="Basic and acidic residues" evidence="1">
    <location>
        <begin position="69"/>
        <end position="80"/>
    </location>
</feature>
<feature type="region of interest" description="Disordered" evidence="1">
    <location>
        <begin position="56"/>
        <end position="80"/>
    </location>
</feature>
<evidence type="ECO:0000313" key="2">
    <source>
        <dbReference type="EMBL" id="EZG87026.1"/>
    </source>
</evidence>
<proteinExistence type="predicted"/>
<dbReference type="Proteomes" id="UP000019763">
    <property type="component" value="Unassembled WGS sequence"/>
</dbReference>
<name>A0A023BD52_GRENI</name>